<dbReference type="GO" id="GO:0006820">
    <property type="term" value="P:monoatomic anion transport"/>
    <property type="evidence" value="ECO:0007669"/>
    <property type="project" value="InterPro"/>
</dbReference>
<evidence type="ECO:0000256" key="2">
    <source>
        <dbReference type="ARBA" id="ARBA00022692"/>
    </source>
</evidence>
<evidence type="ECO:0000256" key="6">
    <source>
        <dbReference type="SAM" id="Phobius"/>
    </source>
</evidence>
<dbReference type="PANTHER" id="PTHR11453:SF127">
    <property type="entry name" value="SOLUTE CARRIER FAMILY 4 MEMBER 11"/>
    <property type="match status" value="1"/>
</dbReference>
<keyword evidence="7" id="KW-0732">Signal</keyword>
<dbReference type="Proteomes" id="UP000013827">
    <property type="component" value="Unassembled WGS sequence"/>
</dbReference>
<dbReference type="EnsemblProtists" id="EOD17469">
    <property type="protein sequence ID" value="EOD17469"/>
    <property type="gene ID" value="EMIHUDRAFT_210210"/>
</dbReference>
<dbReference type="PaxDb" id="2903-EOD17469"/>
<dbReference type="Pfam" id="PF00955">
    <property type="entry name" value="HCO3_cotransp"/>
    <property type="match status" value="2"/>
</dbReference>
<dbReference type="HOGENOM" id="CLU_630807_0_0_1"/>
<dbReference type="PANTHER" id="PTHR11453">
    <property type="entry name" value="ANION EXCHANGE PROTEIN"/>
    <property type="match status" value="1"/>
</dbReference>
<dbReference type="PRINTS" id="PR01231">
    <property type="entry name" value="HCO3TRNSPORT"/>
</dbReference>
<keyword evidence="2 6" id="KW-0812">Transmembrane</keyword>
<keyword evidence="3 6" id="KW-1133">Transmembrane helix</keyword>
<accession>A0A0D3J1T4</accession>
<evidence type="ECO:0000313" key="9">
    <source>
        <dbReference type="EnsemblProtists" id="EOD17469"/>
    </source>
</evidence>
<dbReference type="GO" id="GO:0005452">
    <property type="term" value="F:solute:inorganic anion antiporter activity"/>
    <property type="evidence" value="ECO:0007669"/>
    <property type="project" value="InterPro"/>
</dbReference>
<feature type="transmembrane region" description="Helical" evidence="6">
    <location>
        <begin position="347"/>
        <end position="364"/>
    </location>
</feature>
<feature type="transmembrane region" description="Helical" evidence="6">
    <location>
        <begin position="385"/>
        <end position="408"/>
    </location>
</feature>
<organism evidence="9 10">
    <name type="scientific">Emiliania huxleyi (strain CCMP1516)</name>
    <dbReference type="NCBI Taxonomy" id="280463"/>
    <lineage>
        <taxon>Eukaryota</taxon>
        <taxon>Haptista</taxon>
        <taxon>Haptophyta</taxon>
        <taxon>Prymnesiophyceae</taxon>
        <taxon>Isochrysidales</taxon>
        <taxon>Noelaerhabdaceae</taxon>
        <taxon>Emiliania</taxon>
    </lineage>
</organism>
<feature type="signal peptide" evidence="7">
    <location>
        <begin position="1"/>
        <end position="20"/>
    </location>
</feature>
<feature type="chain" id="PRO_5044208543" description="Bicarbonate transporter-like transmembrane domain-containing protein" evidence="7">
    <location>
        <begin position="21"/>
        <end position="435"/>
    </location>
</feature>
<feature type="transmembrane region" description="Helical" evidence="6">
    <location>
        <begin position="222"/>
        <end position="241"/>
    </location>
</feature>
<reference evidence="10" key="1">
    <citation type="journal article" date="2013" name="Nature">
        <title>Pan genome of the phytoplankton Emiliania underpins its global distribution.</title>
        <authorList>
            <person name="Read B.A."/>
            <person name="Kegel J."/>
            <person name="Klute M.J."/>
            <person name="Kuo A."/>
            <person name="Lefebvre S.C."/>
            <person name="Maumus F."/>
            <person name="Mayer C."/>
            <person name="Miller J."/>
            <person name="Monier A."/>
            <person name="Salamov A."/>
            <person name="Young J."/>
            <person name="Aguilar M."/>
            <person name="Claverie J.M."/>
            <person name="Frickenhaus S."/>
            <person name="Gonzalez K."/>
            <person name="Herman E.K."/>
            <person name="Lin Y.C."/>
            <person name="Napier J."/>
            <person name="Ogata H."/>
            <person name="Sarno A.F."/>
            <person name="Shmutz J."/>
            <person name="Schroeder D."/>
            <person name="de Vargas C."/>
            <person name="Verret F."/>
            <person name="von Dassow P."/>
            <person name="Valentin K."/>
            <person name="Van de Peer Y."/>
            <person name="Wheeler G."/>
            <person name="Dacks J.B."/>
            <person name="Delwiche C.F."/>
            <person name="Dyhrman S.T."/>
            <person name="Glockner G."/>
            <person name="John U."/>
            <person name="Richards T."/>
            <person name="Worden A.Z."/>
            <person name="Zhang X."/>
            <person name="Grigoriev I.V."/>
            <person name="Allen A.E."/>
            <person name="Bidle K."/>
            <person name="Borodovsky M."/>
            <person name="Bowler C."/>
            <person name="Brownlee C."/>
            <person name="Cock J.M."/>
            <person name="Elias M."/>
            <person name="Gladyshev V.N."/>
            <person name="Groth M."/>
            <person name="Guda C."/>
            <person name="Hadaegh A."/>
            <person name="Iglesias-Rodriguez M.D."/>
            <person name="Jenkins J."/>
            <person name="Jones B.M."/>
            <person name="Lawson T."/>
            <person name="Leese F."/>
            <person name="Lindquist E."/>
            <person name="Lobanov A."/>
            <person name="Lomsadze A."/>
            <person name="Malik S.B."/>
            <person name="Marsh M.E."/>
            <person name="Mackinder L."/>
            <person name="Mock T."/>
            <person name="Mueller-Roeber B."/>
            <person name="Pagarete A."/>
            <person name="Parker M."/>
            <person name="Probert I."/>
            <person name="Quesneville H."/>
            <person name="Raines C."/>
            <person name="Rensing S.A."/>
            <person name="Riano-Pachon D.M."/>
            <person name="Richier S."/>
            <person name="Rokitta S."/>
            <person name="Shiraiwa Y."/>
            <person name="Soanes D.M."/>
            <person name="van der Giezen M."/>
            <person name="Wahlund T.M."/>
            <person name="Williams B."/>
            <person name="Wilson W."/>
            <person name="Wolfe G."/>
            <person name="Wurch L.L."/>
        </authorList>
    </citation>
    <scope>NUCLEOTIDE SEQUENCE</scope>
</reference>
<evidence type="ECO:0000256" key="5">
    <source>
        <dbReference type="SAM" id="MobiDB-lite"/>
    </source>
</evidence>
<comment type="subcellular location">
    <subcellularLocation>
        <location evidence="1">Membrane</location>
        <topology evidence="1">Multi-pass membrane protein</topology>
    </subcellularLocation>
</comment>
<reference evidence="9" key="2">
    <citation type="submission" date="2024-10" db="UniProtKB">
        <authorList>
            <consortium name="EnsemblProtists"/>
        </authorList>
    </citation>
    <scope>IDENTIFICATION</scope>
</reference>
<feature type="transmembrane region" description="Helical" evidence="6">
    <location>
        <begin position="174"/>
        <end position="193"/>
    </location>
</feature>
<feature type="transmembrane region" description="Helical" evidence="6">
    <location>
        <begin position="307"/>
        <end position="327"/>
    </location>
</feature>
<dbReference type="GO" id="GO:0005886">
    <property type="term" value="C:plasma membrane"/>
    <property type="evidence" value="ECO:0007669"/>
    <property type="project" value="TreeGrafter"/>
</dbReference>
<protein>
    <recommendedName>
        <fullName evidence="8">Bicarbonate transporter-like transmembrane domain-containing protein</fullName>
    </recommendedName>
</protein>
<evidence type="ECO:0000256" key="7">
    <source>
        <dbReference type="SAM" id="SignalP"/>
    </source>
</evidence>
<feature type="domain" description="Bicarbonate transporter-like transmembrane" evidence="8">
    <location>
        <begin position="143"/>
        <end position="304"/>
    </location>
</feature>
<evidence type="ECO:0000256" key="3">
    <source>
        <dbReference type="ARBA" id="ARBA00022989"/>
    </source>
</evidence>
<keyword evidence="4 6" id="KW-0472">Membrane</keyword>
<evidence type="ECO:0000256" key="4">
    <source>
        <dbReference type="ARBA" id="ARBA00023136"/>
    </source>
</evidence>
<dbReference type="RefSeq" id="XP_005769898.1">
    <property type="nucleotide sequence ID" value="XM_005769841.1"/>
</dbReference>
<evidence type="ECO:0000313" key="10">
    <source>
        <dbReference type="Proteomes" id="UP000013827"/>
    </source>
</evidence>
<evidence type="ECO:0000259" key="8">
    <source>
        <dbReference type="Pfam" id="PF00955"/>
    </source>
</evidence>
<feature type="transmembrane region" description="Helical" evidence="6">
    <location>
        <begin position="253"/>
        <end position="272"/>
    </location>
</feature>
<proteinExistence type="predicted"/>
<feature type="domain" description="Bicarbonate transporter-like transmembrane" evidence="8">
    <location>
        <begin position="341"/>
        <end position="427"/>
    </location>
</feature>
<evidence type="ECO:0000256" key="1">
    <source>
        <dbReference type="ARBA" id="ARBA00004141"/>
    </source>
</evidence>
<dbReference type="InterPro" id="IPR011531">
    <property type="entry name" value="HCO3_transpt-like_TM_dom"/>
</dbReference>
<dbReference type="KEGG" id="ehx:EMIHUDRAFT_210210"/>
<feature type="region of interest" description="Disordered" evidence="5">
    <location>
        <begin position="32"/>
        <end position="57"/>
    </location>
</feature>
<dbReference type="eggNOG" id="KOG1172">
    <property type="taxonomic scope" value="Eukaryota"/>
</dbReference>
<dbReference type="GeneID" id="17263619"/>
<dbReference type="Gene3D" id="1.10.287.570">
    <property type="entry name" value="Helical hairpin bin"/>
    <property type="match status" value="1"/>
</dbReference>
<name>A0A0D3J1T4_EMIH1</name>
<sequence length="435" mass="46505">MLLHFPSAVVLTLLAPPAFPSPLVPLSRRRATPRPVLCGSGDGSESADEGPIRSQRDVIERVMDDRQEEGTDEEGTVAPTPASRRRLAMLTRRAEEEAAEMAASGSPFLGPLSFGSFVWPTGDPRANPSVGGRRGLRSVQWGRGISDDASRRLACYASDWRDGLTPKSCAAITFLWFACLAPVLAFGGAMSVLTDGAMGVPEVILSRGVCGMAHAAAAGQPMTFLGPTGLTLAFTTALYAYCSALSLPFLPMYAWVGMWTSGMLLAASVANLSGLIRYCTRFTEDVFNFLLAFNYVAEACRSIRASFTGLAGSGFLALNTAGLTALGRLCGLGRPLLVDLFALAPRWRLLAALPAVFLALLFFLDQNITVRTVNAPANKLRKGAAYHLDLLVLALLTGATSLCGLPWMCSATVESLNHARLILYRARIIRCGERL</sequence>
<dbReference type="GO" id="GO:0050801">
    <property type="term" value="P:monoatomic ion homeostasis"/>
    <property type="evidence" value="ECO:0007669"/>
    <property type="project" value="TreeGrafter"/>
</dbReference>
<keyword evidence="10" id="KW-1185">Reference proteome</keyword>
<dbReference type="STRING" id="2903.R1E9B7"/>
<dbReference type="AlphaFoldDB" id="A0A0D3J1T4"/>
<dbReference type="InterPro" id="IPR003020">
    <property type="entry name" value="HCO3_transpt_euk"/>
</dbReference>